<dbReference type="InterPro" id="IPR000595">
    <property type="entry name" value="cNMP-bd_dom"/>
</dbReference>
<feature type="region of interest" description="Disordered" evidence="3">
    <location>
        <begin position="1333"/>
        <end position="1380"/>
    </location>
</feature>
<dbReference type="CDD" id="cd01785">
    <property type="entry name" value="RA_PDZ-GEF1"/>
    <property type="match status" value="1"/>
</dbReference>
<dbReference type="CDD" id="cd00155">
    <property type="entry name" value="RasGEF"/>
    <property type="match status" value="1"/>
</dbReference>
<feature type="domain" description="Ras-GEF" evidence="4">
    <location>
        <begin position="995"/>
        <end position="1222"/>
    </location>
</feature>
<dbReference type="GO" id="GO:0016324">
    <property type="term" value="C:apical plasma membrane"/>
    <property type="evidence" value="ECO:0007669"/>
    <property type="project" value="TreeGrafter"/>
</dbReference>
<dbReference type="Pfam" id="PF00617">
    <property type="entry name" value="RasGEF"/>
    <property type="match status" value="1"/>
</dbReference>
<feature type="domain" description="Ras-associating" evidence="7">
    <location>
        <begin position="882"/>
        <end position="970"/>
    </location>
</feature>
<dbReference type="Gene3D" id="1.20.870.10">
    <property type="entry name" value="Son of sevenless (SoS) protein Chain: S domain 1"/>
    <property type="match status" value="1"/>
</dbReference>
<dbReference type="Gene3D" id="1.10.840.10">
    <property type="entry name" value="Ras guanine-nucleotide exchange factors catalytic domain"/>
    <property type="match status" value="1"/>
</dbReference>
<dbReference type="PANTHER" id="PTHR23113:SF249">
    <property type="entry name" value="RAP GUANINE NUCLEOTIDE EXCHANGE FACTOR 6"/>
    <property type="match status" value="1"/>
</dbReference>
<keyword evidence="9" id="KW-1185">Reference proteome</keyword>
<dbReference type="InterPro" id="IPR036964">
    <property type="entry name" value="RASGEF_cat_dom_sf"/>
</dbReference>
<dbReference type="InterPro" id="IPR001478">
    <property type="entry name" value="PDZ"/>
</dbReference>
<dbReference type="InterPro" id="IPR008937">
    <property type="entry name" value="Ras-like_GEF"/>
</dbReference>
<evidence type="ECO:0000256" key="1">
    <source>
        <dbReference type="ARBA" id="ARBA00022658"/>
    </source>
</evidence>
<dbReference type="InterPro" id="IPR000159">
    <property type="entry name" value="RA_dom"/>
</dbReference>
<dbReference type="SMART" id="SM00314">
    <property type="entry name" value="RA"/>
    <property type="match status" value="1"/>
</dbReference>
<feature type="compositionally biased region" description="Low complexity" evidence="3">
    <location>
        <begin position="1269"/>
        <end position="1279"/>
    </location>
</feature>
<dbReference type="GO" id="GO:0005085">
    <property type="term" value="F:guanyl-nucleotide exchange factor activity"/>
    <property type="evidence" value="ECO:0007669"/>
    <property type="project" value="UniProtKB-KW"/>
</dbReference>
<reference evidence="10" key="1">
    <citation type="submission" date="2017-02" db="UniProtKB">
        <authorList>
            <consortium name="WormBaseParasite"/>
        </authorList>
    </citation>
    <scope>IDENTIFICATION</scope>
</reference>
<feature type="region of interest" description="Disordered" evidence="3">
    <location>
        <begin position="1258"/>
        <end position="1300"/>
    </location>
</feature>
<name>A0A0N5C4E8_STREA</name>
<feature type="region of interest" description="Disordered" evidence="3">
    <location>
        <begin position="766"/>
        <end position="791"/>
    </location>
</feature>
<dbReference type="SUPFAM" id="SSF48366">
    <property type="entry name" value="Ras GEF"/>
    <property type="match status" value="1"/>
</dbReference>
<evidence type="ECO:0000313" key="9">
    <source>
        <dbReference type="Proteomes" id="UP000046392"/>
    </source>
</evidence>
<dbReference type="PROSITE" id="PS50212">
    <property type="entry name" value="RASGEF_NTER"/>
    <property type="match status" value="1"/>
</dbReference>
<dbReference type="SMART" id="SM00100">
    <property type="entry name" value="cNMP"/>
    <property type="match status" value="1"/>
</dbReference>
<dbReference type="SMART" id="SM00147">
    <property type="entry name" value="RasGEF"/>
    <property type="match status" value="1"/>
</dbReference>
<dbReference type="InterPro" id="IPR014710">
    <property type="entry name" value="RmlC-like_jellyroll"/>
</dbReference>
<keyword evidence="1 2" id="KW-0344">Guanine-nucleotide releasing factor</keyword>
<evidence type="ECO:0000256" key="3">
    <source>
        <dbReference type="SAM" id="MobiDB-lite"/>
    </source>
</evidence>
<feature type="domain" description="Cyclic nucleotide-binding" evidence="5">
    <location>
        <begin position="36"/>
        <end position="83"/>
    </location>
</feature>
<proteinExistence type="predicted"/>
<dbReference type="InterPro" id="IPR018490">
    <property type="entry name" value="cNMP-bd_dom_sf"/>
</dbReference>
<dbReference type="PROSITE" id="PS50042">
    <property type="entry name" value="CNMP_BINDING_3"/>
    <property type="match status" value="2"/>
</dbReference>
<feature type="compositionally biased region" description="Polar residues" evidence="3">
    <location>
        <begin position="1341"/>
        <end position="1356"/>
    </location>
</feature>
<accession>A0A0N5C4E8</accession>
<dbReference type="Gene3D" id="2.60.120.10">
    <property type="entry name" value="Jelly Rolls"/>
    <property type="match status" value="2"/>
</dbReference>
<evidence type="ECO:0000259" key="7">
    <source>
        <dbReference type="PROSITE" id="PS50200"/>
    </source>
</evidence>
<dbReference type="STRING" id="174720.A0A0N5C4E8"/>
<dbReference type="Pfam" id="PF00788">
    <property type="entry name" value="RA"/>
    <property type="match status" value="1"/>
</dbReference>
<dbReference type="SMART" id="SM00229">
    <property type="entry name" value="RasGEFN"/>
    <property type="match status" value="1"/>
</dbReference>
<dbReference type="InterPro" id="IPR023578">
    <property type="entry name" value="Ras_GEF_dom_sf"/>
</dbReference>
<feature type="compositionally biased region" description="Low complexity" evidence="3">
    <location>
        <begin position="1286"/>
        <end position="1299"/>
    </location>
</feature>
<dbReference type="InterPro" id="IPR019804">
    <property type="entry name" value="Ras_G-nucl-exch_fac_CS"/>
</dbReference>
<organism evidence="9 10">
    <name type="scientific">Strongyloides papillosus</name>
    <name type="common">Intestinal threadworm</name>
    <dbReference type="NCBI Taxonomy" id="174720"/>
    <lineage>
        <taxon>Eukaryota</taxon>
        <taxon>Metazoa</taxon>
        <taxon>Ecdysozoa</taxon>
        <taxon>Nematoda</taxon>
        <taxon>Chromadorea</taxon>
        <taxon>Rhabditida</taxon>
        <taxon>Tylenchina</taxon>
        <taxon>Panagrolaimomorpha</taxon>
        <taxon>Strongyloidoidea</taxon>
        <taxon>Strongyloididae</taxon>
        <taxon>Strongyloides</taxon>
    </lineage>
</organism>
<sequence>MYRFTPDFKNALIKNPKERCKNDIDIIFSHLKQLEGFKWINDTALRKISRAARYEAYPMNHILFRKGQPATCWYILLTGSVYIDEQIQLPLGCFGKRNEVHLRRISDCIILQPSELIVIDYPDDQRVPIYQTIQETTNNIYTLNNSFQTNLKIKGTQFNDQLDTPYFDCSQVQSSTLRPKQKPLYEMTGEKGSNYNGIDNVDCSIVPQPTIGISRITVQPSSQTNRSVVHNNQISTIYKNISDVSTPLPISGVAPNLPLKKDTTFKEPPILPYHQILKNQPPPYVRYRTHHNQLQRKSLDETAMSKSSDKSTIGSSIKQPTLITVGGSSSSSRNDELSGLPEAFVDSDDEEGSCPSHDSFQELRDNVRECLEKEPSMRTLDDILILLDFMSQMQAFASLPMSIRRQICLKMLFAVVQDAGTVILQNGDKLDSWSVVVNGYVEWTKPNGEKVEYRMGDSFGATASSAVQYHEGEMRTMTNNCEFLLVEHKDFYHIMSTISQHIEKVSDVTGEVVSETERRVTGNQVGLVIIKAKPEKLLQLLVEESDTISDEHYTEDYLLMYRVFVSDATEIFLRLKKWFKEPMFKEKIPRIVLLWVNSHFNDFESNSKMIKLLEEFGDTLEQENLHSQLALLNIACSVKSKTRTVTITRSNRDQELSFSLIGGKEMNHKLFVADISNNCDPETIGLRRGDEILEVNGHSFSSITLSKALVLLKDSTHLSIKVKWNLMGFKEMLFDMESKKNSYDYESISCGDNPYSSIRYGKNDSSGAYLPPRHHNSSSSSVNTKSSNVSSKNSMMSKLINIIKGSSSGSDSGFSNDLSNTSTIMNTSVVNNSSLPPLSGTIRASRSNPDIHINIHRPISTYKYSLALDPFDNVKSSNLNQNEEVIKVYRSDQTFKYLIIYPETTVGEIVKFALQEFGMNTETGHLEWSLCMTSVTPEGAIKQRTLPQTMTNMAKYLNLNSRYYLKNNDRSEPLLPDDVAPDVLKESQTFLVDLNAHTIAVHLTLQDFAIFSKIEATEYVDCLFEIKSAYGWPMLKKFEDIFNVEMWWVATEICSEKIVYKRAKLIKKFIKVARHCRELRNFNSMFAILSGLEKPAVRRLQNSWERVPNKYVKMLNDMQTLLDPSRNMSKYRQHLLNVSQDPPVIPIYPVFKKDLIYSNEANETYCEKLINFEKLRIIGKIIRGVTKLSLVPYTQEVIQYRDSLNMDSKGNTSTIKKLSGVKNGSQSRKKMYEQDLMIKKVKAYLEVMKICDNENELDKMSSECEPPQNSSSGNASSGTSRKRAPSPSSSSVSSHSNQSEQFARFHTPKFGVESPQAVQKMLSLVQNSKIKPASNVKGYSPMQSPMLNNNRSTPKRSNAGIGRIPSFSSRSSSNSTDLHPVDLTAESSSVTTFYTNANTTQNANSTEIGPGAFVRPVRRK</sequence>
<dbReference type="InterPro" id="IPR001895">
    <property type="entry name" value="RASGEF_cat_dom"/>
</dbReference>
<evidence type="ECO:0000259" key="8">
    <source>
        <dbReference type="PROSITE" id="PS50212"/>
    </source>
</evidence>
<feature type="domain" description="Cyclic nucleotide-binding" evidence="5">
    <location>
        <begin position="395"/>
        <end position="495"/>
    </location>
</feature>
<feature type="region of interest" description="Disordered" evidence="3">
    <location>
        <begin position="1398"/>
        <end position="1420"/>
    </location>
</feature>
<dbReference type="Proteomes" id="UP000046392">
    <property type="component" value="Unplaced"/>
</dbReference>
<feature type="region of interest" description="Disordered" evidence="3">
    <location>
        <begin position="295"/>
        <end position="359"/>
    </location>
</feature>
<dbReference type="PROSITE" id="PS50106">
    <property type="entry name" value="PDZ"/>
    <property type="match status" value="1"/>
</dbReference>
<dbReference type="InterPro" id="IPR036034">
    <property type="entry name" value="PDZ_sf"/>
</dbReference>
<evidence type="ECO:0000313" key="10">
    <source>
        <dbReference type="WBParaSite" id="SPAL_0001282900.1"/>
    </source>
</evidence>
<dbReference type="SUPFAM" id="SSF50156">
    <property type="entry name" value="PDZ domain-like"/>
    <property type="match status" value="1"/>
</dbReference>
<dbReference type="SUPFAM" id="SSF51206">
    <property type="entry name" value="cAMP-binding domain-like"/>
    <property type="match status" value="2"/>
</dbReference>
<feature type="domain" description="N-terminal Ras-GEF" evidence="8">
    <location>
        <begin position="525"/>
        <end position="643"/>
    </location>
</feature>
<feature type="compositionally biased region" description="Low complexity" evidence="3">
    <location>
        <begin position="777"/>
        <end position="791"/>
    </location>
</feature>
<feature type="compositionally biased region" description="Polar residues" evidence="3">
    <location>
        <begin position="319"/>
        <end position="332"/>
    </location>
</feature>
<dbReference type="GO" id="GO:0007265">
    <property type="term" value="P:Ras protein signal transduction"/>
    <property type="evidence" value="ECO:0007669"/>
    <property type="project" value="TreeGrafter"/>
</dbReference>
<dbReference type="SMART" id="SM00228">
    <property type="entry name" value="PDZ"/>
    <property type="match status" value="1"/>
</dbReference>
<dbReference type="CDD" id="cd06224">
    <property type="entry name" value="REM"/>
    <property type="match status" value="1"/>
</dbReference>
<dbReference type="Gene3D" id="2.30.42.10">
    <property type="match status" value="1"/>
</dbReference>
<feature type="domain" description="PDZ" evidence="6">
    <location>
        <begin position="644"/>
        <end position="715"/>
    </location>
</feature>
<dbReference type="CDD" id="cd00038">
    <property type="entry name" value="CAP_ED"/>
    <property type="match status" value="2"/>
</dbReference>
<dbReference type="Pfam" id="PF00595">
    <property type="entry name" value="PDZ"/>
    <property type="match status" value="1"/>
</dbReference>
<feature type="compositionally biased region" description="Low complexity" evidence="3">
    <location>
        <begin position="1366"/>
        <end position="1375"/>
    </location>
</feature>
<evidence type="ECO:0000256" key="2">
    <source>
        <dbReference type="PROSITE-ProRule" id="PRU00168"/>
    </source>
</evidence>
<protein>
    <submittedName>
        <fullName evidence="10">Rap guanine nucleotide exchange factor 2</fullName>
    </submittedName>
</protein>
<dbReference type="PROSITE" id="PS00720">
    <property type="entry name" value="RASGEF"/>
    <property type="match status" value="1"/>
</dbReference>
<dbReference type="PROSITE" id="PS50009">
    <property type="entry name" value="RASGEF_CAT"/>
    <property type="match status" value="1"/>
</dbReference>
<evidence type="ECO:0000259" key="4">
    <source>
        <dbReference type="PROSITE" id="PS50009"/>
    </source>
</evidence>
<dbReference type="InterPro" id="IPR000651">
    <property type="entry name" value="Ras-like_Gua-exchang_fac_N"/>
</dbReference>
<dbReference type="PROSITE" id="PS50200">
    <property type="entry name" value="RA"/>
    <property type="match status" value="1"/>
</dbReference>
<evidence type="ECO:0000259" key="6">
    <source>
        <dbReference type="PROSITE" id="PS50106"/>
    </source>
</evidence>
<dbReference type="WBParaSite" id="SPAL_0001282900.1">
    <property type="protein sequence ID" value="SPAL_0001282900.1"/>
    <property type="gene ID" value="SPAL_0001282900"/>
</dbReference>
<evidence type="ECO:0000259" key="5">
    <source>
        <dbReference type="PROSITE" id="PS50042"/>
    </source>
</evidence>
<dbReference type="PANTHER" id="PTHR23113">
    <property type="entry name" value="GUANINE NUCLEOTIDE EXCHANGE FACTOR"/>
    <property type="match status" value="1"/>
</dbReference>